<feature type="transmembrane region" description="Helical" evidence="5">
    <location>
        <begin position="366"/>
        <end position="389"/>
    </location>
</feature>
<proteinExistence type="predicted"/>
<feature type="transmembrane region" description="Helical" evidence="5">
    <location>
        <begin position="229"/>
        <end position="246"/>
    </location>
</feature>
<feature type="transmembrane region" description="Helical" evidence="5">
    <location>
        <begin position="282"/>
        <end position="300"/>
    </location>
</feature>
<feature type="transmembrane region" description="Helical" evidence="5">
    <location>
        <begin position="37"/>
        <end position="59"/>
    </location>
</feature>
<keyword evidence="4 5" id="KW-0472">Membrane</keyword>
<sequence length="452" mass="48284">MSSRDTDSRAPNEALVGWSAIALIVLAVLIGGGGASALPHLDAACQFAGFVVIALLVATGGQWRIDPAARAWLVLAALAFLLPLAQLLPLPAGFAAGLPGRELANDIRAQAGPQGYLPLTLDPDQTIISALSLVPGIAAFAVTLRCSARWRRRALTAWIAMAMLAFVVGGLQVASSGTFAEIYDTPHRLAATGFFANRNHHSLFMLVVLVLATAAIFVRGRREEPALEVLRYALLLGLAAGILIAASRAGLLLLLVSFPVLFLLIGRGNIGLKVNWRHAAGGAFAVMFALVVFLSLNPVARQVLDRFTFGQDARLQFWPDVVYTARRFWPAGTGIGTFPSVYATQERLGAIDEYRVNHAHNDYLELAIEGGIAAIALVAVFIALFLLRLKAVAGLSGEMRRMALAAGFGIVLIMAHSLVDYPLRAITMMVMFGFLAGLLFRPAQALRGRETT</sequence>
<evidence type="ECO:0000256" key="2">
    <source>
        <dbReference type="ARBA" id="ARBA00022692"/>
    </source>
</evidence>
<organism evidence="7 8">
    <name type="scientific">Novosphingobium album</name>
    <name type="common">ex Liu et al. 2023</name>
    <dbReference type="NCBI Taxonomy" id="3031130"/>
    <lineage>
        <taxon>Bacteria</taxon>
        <taxon>Pseudomonadati</taxon>
        <taxon>Pseudomonadota</taxon>
        <taxon>Alphaproteobacteria</taxon>
        <taxon>Sphingomonadales</taxon>
        <taxon>Sphingomonadaceae</taxon>
        <taxon>Novosphingobium</taxon>
    </lineage>
</organism>
<keyword evidence="7" id="KW-0436">Ligase</keyword>
<evidence type="ECO:0000313" key="7">
    <source>
        <dbReference type="EMBL" id="MDE8650478.1"/>
    </source>
</evidence>
<feature type="transmembrane region" description="Helical" evidence="5">
    <location>
        <begin position="401"/>
        <end position="419"/>
    </location>
</feature>
<dbReference type="PANTHER" id="PTHR37422">
    <property type="entry name" value="TEICHURONIC ACID BIOSYNTHESIS PROTEIN TUAE"/>
    <property type="match status" value="1"/>
</dbReference>
<evidence type="ECO:0000256" key="4">
    <source>
        <dbReference type="ARBA" id="ARBA00023136"/>
    </source>
</evidence>
<protein>
    <submittedName>
        <fullName evidence="7">O-antigen ligase family protein</fullName>
    </submittedName>
</protein>
<comment type="subcellular location">
    <subcellularLocation>
        <location evidence="1">Membrane</location>
        <topology evidence="1">Multi-pass membrane protein</topology>
    </subcellularLocation>
</comment>
<reference evidence="7 8" key="1">
    <citation type="submission" date="2023-03" db="EMBL/GenBank/DDBJ databases">
        <title>NovoSphingobium album sp. nov. isolated from polycyclic aromatic hydrocarbons- and heavy-metal polluted soil.</title>
        <authorList>
            <person name="Liu Z."/>
            <person name="Wang K."/>
        </authorList>
    </citation>
    <scope>NUCLEOTIDE SEQUENCE [LARGE SCALE GENOMIC DNA]</scope>
    <source>
        <strain evidence="7 8">H3SJ31-1</strain>
    </source>
</reference>
<feature type="transmembrane region" description="Helical" evidence="5">
    <location>
        <begin position="200"/>
        <end position="217"/>
    </location>
</feature>
<feature type="transmembrane region" description="Helical" evidence="5">
    <location>
        <begin position="12"/>
        <end position="31"/>
    </location>
</feature>
<keyword evidence="3 5" id="KW-1133">Transmembrane helix</keyword>
<feature type="transmembrane region" description="Helical" evidence="5">
    <location>
        <begin position="252"/>
        <end position="270"/>
    </location>
</feature>
<feature type="transmembrane region" description="Helical" evidence="5">
    <location>
        <begin position="425"/>
        <end position="443"/>
    </location>
</feature>
<evidence type="ECO:0000259" key="6">
    <source>
        <dbReference type="Pfam" id="PF04932"/>
    </source>
</evidence>
<dbReference type="RefSeq" id="WP_275226558.1">
    <property type="nucleotide sequence ID" value="NZ_JARESE010000001.1"/>
</dbReference>
<evidence type="ECO:0000256" key="3">
    <source>
        <dbReference type="ARBA" id="ARBA00022989"/>
    </source>
</evidence>
<feature type="transmembrane region" description="Helical" evidence="5">
    <location>
        <begin position="71"/>
        <end position="90"/>
    </location>
</feature>
<keyword evidence="2 5" id="KW-0812">Transmembrane</keyword>
<feature type="domain" description="O-antigen ligase-related" evidence="6">
    <location>
        <begin position="234"/>
        <end position="378"/>
    </location>
</feature>
<dbReference type="Pfam" id="PF04932">
    <property type="entry name" value="Wzy_C"/>
    <property type="match status" value="1"/>
</dbReference>
<feature type="transmembrane region" description="Helical" evidence="5">
    <location>
        <begin position="126"/>
        <end position="144"/>
    </location>
</feature>
<dbReference type="InterPro" id="IPR007016">
    <property type="entry name" value="O-antigen_ligase-rel_domated"/>
</dbReference>
<comment type="caution">
    <text evidence="7">The sequence shown here is derived from an EMBL/GenBank/DDBJ whole genome shotgun (WGS) entry which is preliminary data.</text>
</comment>
<keyword evidence="8" id="KW-1185">Reference proteome</keyword>
<feature type="transmembrane region" description="Helical" evidence="5">
    <location>
        <begin position="156"/>
        <end position="180"/>
    </location>
</feature>
<dbReference type="Proteomes" id="UP001216253">
    <property type="component" value="Unassembled WGS sequence"/>
</dbReference>
<accession>A0ABT5WKA9</accession>
<dbReference type="PANTHER" id="PTHR37422:SF13">
    <property type="entry name" value="LIPOPOLYSACCHARIDE BIOSYNTHESIS PROTEIN PA4999-RELATED"/>
    <property type="match status" value="1"/>
</dbReference>
<gene>
    <name evidence="7" type="ORF">PYV00_01940</name>
</gene>
<name>A0ABT5WKA9_9SPHN</name>
<dbReference type="EMBL" id="JARESE010000001">
    <property type="protein sequence ID" value="MDE8650478.1"/>
    <property type="molecule type" value="Genomic_DNA"/>
</dbReference>
<evidence type="ECO:0000313" key="8">
    <source>
        <dbReference type="Proteomes" id="UP001216253"/>
    </source>
</evidence>
<dbReference type="InterPro" id="IPR051533">
    <property type="entry name" value="WaaL-like"/>
</dbReference>
<dbReference type="GO" id="GO:0016874">
    <property type="term" value="F:ligase activity"/>
    <property type="evidence" value="ECO:0007669"/>
    <property type="project" value="UniProtKB-KW"/>
</dbReference>
<evidence type="ECO:0000256" key="1">
    <source>
        <dbReference type="ARBA" id="ARBA00004141"/>
    </source>
</evidence>
<evidence type="ECO:0000256" key="5">
    <source>
        <dbReference type="SAM" id="Phobius"/>
    </source>
</evidence>